<dbReference type="InterPro" id="IPR050680">
    <property type="entry name" value="YpeA/RimI_acetyltransf"/>
</dbReference>
<organism evidence="4 5">
    <name type="scientific">Aquamicrobium defluvii</name>
    <dbReference type="NCBI Taxonomy" id="69279"/>
    <lineage>
        <taxon>Bacteria</taxon>
        <taxon>Pseudomonadati</taxon>
        <taxon>Pseudomonadota</taxon>
        <taxon>Alphaproteobacteria</taxon>
        <taxon>Hyphomicrobiales</taxon>
        <taxon>Phyllobacteriaceae</taxon>
        <taxon>Aquamicrobium</taxon>
    </lineage>
</organism>
<dbReference type="CDD" id="cd04301">
    <property type="entry name" value="NAT_SF"/>
    <property type="match status" value="1"/>
</dbReference>
<dbReference type="PANTHER" id="PTHR43420:SF44">
    <property type="entry name" value="ACETYLTRANSFERASE YPEA"/>
    <property type="match status" value="1"/>
</dbReference>
<dbReference type="Pfam" id="PF00583">
    <property type="entry name" value="Acetyltransf_1"/>
    <property type="match status" value="1"/>
</dbReference>
<gene>
    <name evidence="4" type="ORF">DES43_10496</name>
</gene>
<dbReference type="GO" id="GO:0016747">
    <property type="term" value="F:acyltransferase activity, transferring groups other than amino-acyl groups"/>
    <property type="evidence" value="ECO:0007669"/>
    <property type="project" value="InterPro"/>
</dbReference>
<keyword evidence="5" id="KW-1185">Reference proteome</keyword>
<dbReference type="SUPFAM" id="SSF55729">
    <property type="entry name" value="Acyl-CoA N-acyltransferases (Nat)"/>
    <property type="match status" value="1"/>
</dbReference>
<keyword evidence="2" id="KW-0012">Acyltransferase</keyword>
<feature type="domain" description="N-acetyltransferase" evidence="3">
    <location>
        <begin position="124"/>
        <end position="255"/>
    </location>
</feature>
<dbReference type="AlphaFoldDB" id="A0A4R6YIR3"/>
<dbReference type="Proteomes" id="UP000294958">
    <property type="component" value="Unassembled WGS sequence"/>
</dbReference>
<dbReference type="PANTHER" id="PTHR43420">
    <property type="entry name" value="ACETYLTRANSFERASE"/>
    <property type="match status" value="1"/>
</dbReference>
<dbReference type="EMBL" id="SNZF01000004">
    <property type="protein sequence ID" value="TDR36785.1"/>
    <property type="molecule type" value="Genomic_DNA"/>
</dbReference>
<keyword evidence="1 4" id="KW-0808">Transferase</keyword>
<evidence type="ECO:0000256" key="1">
    <source>
        <dbReference type="ARBA" id="ARBA00022679"/>
    </source>
</evidence>
<proteinExistence type="predicted"/>
<name>A0A4R6YIR3_9HYPH</name>
<evidence type="ECO:0000259" key="3">
    <source>
        <dbReference type="PROSITE" id="PS51186"/>
    </source>
</evidence>
<accession>A0A4R6YIR3</accession>
<reference evidence="4 5" key="1">
    <citation type="submission" date="2019-03" db="EMBL/GenBank/DDBJ databases">
        <title>Genomic Encyclopedia of Type Strains, Phase IV (KMG-IV): sequencing the most valuable type-strain genomes for metagenomic binning, comparative biology and taxonomic classification.</title>
        <authorList>
            <person name="Goeker M."/>
        </authorList>
    </citation>
    <scope>NUCLEOTIDE SEQUENCE [LARGE SCALE GENOMIC DNA]</scope>
    <source>
        <strain evidence="4 5">DSM 11603</strain>
    </source>
</reference>
<evidence type="ECO:0000313" key="4">
    <source>
        <dbReference type="EMBL" id="TDR36785.1"/>
    </source>
</evidence>
<evidence type="ECO:0000313" key="5">
    <source>
        <dbReference type="Proteomes" id="UP000294958"/>
    </source>
</evidence>
<protein>
    <submittedName>
        <fullName evidence="4">Acetyltransferase (GNAT) family protein</fullName>
    </submittedName>
</protein>
<dbReference type="PROSITE" id="PS51186">
    <property type="entry name" value="GNAT"/>
    <property type="match status" value="1"/>
</dbReference>
<sequence length="255" mass="28376">MTHPSEQLAAVRRFEAAGFRAWPAAAVHYDGTWVIRLTAGHPAKRLNSVNPLDRGDVADIPERVARAARRFDSYGRPLTFRVSPLSGPELSGWFDAEGWTRFDESLVMRLPLDEARLEDAIDQIPLRDIGRFVSAALNVQGADPSLRAGLSEIIGAIQPETGLFAMERGDEPFATMICVHDSDLVGLFEVATHASRRRQGHGRKLLLSALKWARLRGARQAWLQVEAANEPAVALYRSIGFTEVYHYHYRRPPGA</sequence>
<dbReference type="InterPro" id="IPR000182">
    <property type="entry name" value="GNAT_dom"/>
</dbReference>
<comment type="caution">
    <text evidence="4">The sequence shown here is derived from an EMBL/GenBank/DDBJ whole genome shotgun (WGS) entry which is preliminary data.</text>
</comment>
<dbReference type="InterPro" id="IPR016181">
    <property type="entry name" value="Acyl_CoA_acyltransferase"/>
</dbReference>
<evidence type="ECO:0000256" key="2">
    <source>
        <dbReference type="ARBA" id="ARBA00023315"/>
    </source>
</evidence>
<dbReference type="RefSeq" id="WP_425352090.1">
    <property type="nucleotide sequence ID" value="NZ_KK073889.1"/>
</dbReference>
<dbReference type="Gene3D" id="3.40.630.30">
    <property type="match status" value="1"/>
</dbReference>